<evidence type="ECO:0000256" key="1">
    <source>
        <dbReference type="PROSITE-ProRule" id="PRU00182"/>
    </source>
</evidence>
<reference evidence="3" key="1">
    <citation type="submission" date="2020-12" db="EMBL/GenBank/DDBJ databases">
        <title>Paenibacillus polymyxa LMG 27872: a double-edged sword.</title>
        <authorList>
            <person name="Langendries S."/>
            <person name="Garcia Mendez S."/>
            <person name="Beirinckx S."/>
            <person name="Viaene T."/>
            <person name="Baeyen S."/>
            <person name="Goeminne G."/>
            <person name="Willems A."/>
            <person name="Debode J."/>
            <person name="Goormachtig S."/>
        </authorList>
    </citation>
    <scope>NUCLEOTIDE SEQUENCE</scope>
    <source>
        <strain evidence="3">LMG 27872</strain>
    </source>
</reference>
<feature type="region of interest" description="Disordered" evidence="2">
    <location>
        <begin position="56"/>
        <end position="88"/>
    </location>
</feature>
<name>A0A8I1IRQ1_PAEPO</name>
<gene>
    <name evidence="3" type="primary">yaaA</name>
    <name evidence="3" type="ORF">JDW19_16190</name>
</gene>
<comment type="caution">
    <text evidence="3">The sequence shown here is derived from an EMBL/GenBank/DDBJ whole genome shotgun (WGS) entry which is preliminary data.</text>
</comment>
<dbReference type="GO" id="GO:0003723">
    <property type="term" value="F:RNA binding"/>
    <property type="evidence" value="ECO:0007669"/>
    <property type="project" value="UniProtKB-KW"/>
</dbReference>
<dbReference type="Pfam" id="PF13275">
    <property type="entry name" value="S4_2"/>
    <property type="match status" value="1"/>
</dbReference>
<dbReference type="CDD" id="cd00165">
    <property type="entry name" value="S4"/>
    <property type="match status" value="1"/>
</dbReference>
<dbReference type="Gene3D" id="3.10.290.10">
    <property type="entry name" value="RNA-binding S4 domain"/>
    <property type="match status" value="1"/>
</dbReference>
<dbReference type="NCBIfam" id="TIGR02988">
    <property type="entry name" value="YaaA_near_RecF"/>
    <property type="match status" value="1"/>
</dbReference>
<dbReference type="AlphaFoldDB" id="A0A8I1IRQ1"/>
<dbReference type="InterPro" id="IPR036986">
    <property type="entry name" value="S4_RNA-bd_sf"/>
</dbReference>
<protein>
    <submittedName>
        <fullName evidence="3">S4 domain-containing protein YaaA</fullName>
    </submittedName>
</protein>
<dbReference type="Proteomes" id="UP000650605">
    <property type="component" value="Unassembled WGS sequence"/>
</dbReference>
<evidence type="ECO:0000313" key="3">
    <source>
        <dbReference type="EMBL" id="MBM0634652.1"/>
    </source>
</evidence>
<evidence type="ECO:0000313" key="4">
    <source>
        <dbReference type="Proteomes" id="UP000650605"/>
    </source>
</evidence>
<accession>A0A8I1IRQ1</accession>
<dbReference type="InterPro" id="IPR014330">
    <property type="entry name" value="RNA-bd_S4-rel_YaaA"/>
</dbReference>
<evidence type="ECO:0000256" key="2">
    <source>
        <dbReference type="SAM" id="MobiDB-lite"/>
    </source>
</evidence>
<dbReference type="EMBL" id="JAEHFQ010000008">
    <property type="protein sequence ID" value="MBM0634652.1"/>
    <property type="molecule type" value="Genomic_DNA"/>
</dbReference>
<organism evidence="3 4">
    <name type="scientific">Paenibacillus polymyxa</name>
    <name type="common">Bacillus polymyxa</name>
    <dbReference type="NCBI Taxonomy" id="1406"/>
    <lineage>
        <taxon>Bacteria</taxon>
        <taxon>Bacillati</taxon>
        <taxon>Bacillota</taxon>
        <taxon>Bacilli</taxon>
        <taxon>Bacillales</taxon>
        <taxon>Paenibacillaceae</taxon>
        <taxon>Paenibacillus</taxon>
    </lineage>
</organism>
<dbReference type="PROSITE" id="PS50889">
    <property type="entry name" value="S4"/>
    <property type="match status" value="1"/>
</dbReference>
<keyword evidence="1" id="KW-0694">RNA-binding</keyword>
<proteinExistence type="predicted"/>
<sequence>MSSVNPPEDNRKDEQALKPISIQTEYIKLDQFLKLADCVSTGGMAKALLQEGQVRVNGEPEERRGRKLYPGDTVEVEDNGSFEVTAGA</sequence>
<dbReference type="SUPFAM" id="SSF55174">
    <property type="entry name" value="Alpha-L RNA-binding motif"/>
    <property type="match status" value="1"/>
</dbReference>